<evidence type="ECO:0000256" key="1">
    <source>
        <dbReference type="ARBA" id="ARBA00022443"/>
    </source>
</evidence>
<reference evidence="10 11" key="1">
    <citation type="journal article" date="2019" name="Gigascience">
        <title>Whole-genome sequence of the oriental lung fluke Paragonimus westermani.</title>
        <authorList>
            <person name="Oey H."/>
            <person name="Zakrzewski M."/>
            <person name="Narain K."/>
            <person name="Devi K.R."/>
            <person name="Agatsuma T."/>
            <person name="Nawaratna S."/>
            <person name="Gobert G.N."/>
            <person name="Jones M.K."/>
            <person name="Ragan M.A."/>
            <person name="McManus D.P."/>
            <person name="Krause L."/>
        </authorList>
    </citation>
    <scope>NUCLEOTIDE SEQUENCE [LARGE SCALE GENOMIC DNA]</scope>
    <source>
        <strain evidence="10 11">IND2009</strain>
    </source>
</reference>
<feature type="compositionally biased region" description="Polar residues" evidence="5">
    <location>
        <begin position="646"/>
        <end position="655"/>
    </location>
</feature>
<dbReference type="SUPFAM" id="SSF47473">
    <property type="entry name" value="EF-hand"/>
    <property type="match status" value="2"/>
</dbReference>
<dbReference type="Pfam" id="PF12763">
    <property type="entry name" value="EH"/>
    <property type="match status" value="2"/>
</dbReference>
<feature type="domain" description="SH3" evidence="6">
    <location>
        <begin position="567"/>
        <end position="630"/>
    </location>
</feature>
<feature type="domain" description="SH3" evidence="6">
    <location>
        <begin position="787"/>
        <end position="851"/>
    </location>
</feature>
<feature type="coiled-coil region" evidence="4">
    <location>
        <begin position="423"/>
        <end position="540"/>
    </location>
</feature>
<dbReference type="Gene3D" id="2.30.30.40">
    <property type="entry name" value="SH3 Domains"/>
    <property type="match status" value="4"/>
</dbReference>
<dbReference type="SMART" id="SM00054">
    <property type="entry name" value="EFh"/>
    <property type="match status" value="2"/>
</dbReference>
<keyword evidence="2" id="KW-0106">Calcium</keyword>
<evidence type="ECO:0000259" key="9">
    <source>
        <dbReference type="PROSITE" id="PS50222"/>
    </source>
</evidence>
<feature type="region of interest" description="Disordered" evidence="5">
    <location>
        <begin position="99"/>
        <end position="144"/>
    </location>
</feature>
<dbReference type="SUPFAM" id="SSF50044">
    <property type="entry name" value="SH3-domain"/>
    <property type="match status" value="4"/>
</dbReference>
<dbReference type="SUPFAM" id="SSF50729">
    <property type="entry name" value="PH domain-like"/>
    <property type="match status" value="1"/>
</dbReference>
<evidence type="ECO:0000256" key="5">
    <source>
        <dbReference type="SAM" id="MobiDB-lite"/>
    </source>
</evidence>
<keyword evidence="4" id="KW-0175">Coiled coil</keyword>
<dbReference type="SMART" id="SM00027">
    <property type="entry name" value="EH"/>
    <property type="match status" value="2"/>
</dbReference>
<evidence type="ECO:0000259" key="7">
    <source>
        <dbReference type="PROSITE" id="PS50003"/>
    </source>
</evidence>
<feature type="domain" description="EF-hand" evidence="9">
    <location>
        <begin position="183"/>
        <end position="218"/>
    </location>
</feature>
<evidence type="ECO:0000259" key="6">
    <source>
        <dbReference type="PROSITE" id="PS50002"/>
    </source>
</evidence>
<dbReference type="PROSITE" id="PS50222">
    <property type="entry name" value="EF_HAND_2"/>
    <property type="match status" value="2"/>
</dbReference>
<accession>A0A5J4P0N5</accession>
<dbReference type="InterPro" id="IPR018247">
    <property type="entry name" value="EF_Hand_1_Ca_BS"/>
</dbReference>
<feature type="non-terminal residue" evidence="10">
    <location>
        <position position="1"/>
    </location>
</feature>
<feature type="domain" description="PH" evidence="7">
    <location>
        <begin position="1136"/>
        <end position="1309"/>
    </location>
</feature>
<dbReference type="InterPro" id="IPR011993">
    <property type="entry name" value="PH-like_dom_sf"/>
</dbReference>
<feature type="compositionally biased region" description="Low complexity" evidence="5">
    <location>
        <begin position="101"/>
        <end position="114"/>
    </location>
</feature>
<dbReference type="EMBL" id="QNGE01000219">
    <property type="protein sequence ID" value="KAA3681357.1"/>
    <property type="molecule type" value="Genomic_DNA"/>
</dbReference>
<feature type="domain" description="EH" evidence="8">
    <location>
        <begin position="150"/>
        <end position="235"/>
    </location>
</feature>
<feature type="region of interest" description="Disordered" evidence="5">
    <location>
        <begin position="759"/>
        <end position="784"/>
    </location>
</feature>
<feature type="compositionally biased region" description="Low complexity" evidence="5">
    <location>
        <begin position="996"/>
        <end position="1006"/>
    </location>
</feature>
<evidence type="ECO:0000313" key="10">
    <source>
        <dbReference type="EMBL" id="KAA3681357.1"/>
    </source>
</evidence>
<dbReference type="CDD" id="cd00174">
    <property type="entry name" value="SH3"/>
    <property type="match status" value="1"/>
</dbReference>
<organism evidence="10 11">
    <name type="scientific">Paragonimus westermani</name>
    <dbReference type="NCBI Taxonomy" id="34504"/>
    <lineage>
        <taxon>Eukaryota</taxon>
        <taxon>Metazoa</taxon>
        <taxon>Spiralia</taxon>
        <taxon>Lophotrochozoa</taxon>
        <taxon>Platyhelminthes</taxon>
        <taxon>Trematoda</taxon>
        <taxon>Digenea</taxon>
        <taxon>Plagiorchiida</taxon>
        <taxon>Troglotremata</taxon>
        <taxon>Troglotrematidae</taxon>
        <taxon>Paragonimus</taxon>
    </lineage>
</organism>
<dbReference type="PROSITE" id="PS50002">
    <property type="entry name" value="SH3"/>
    <property type="match status" value="4"/>
</dbReference>
<dbReference type="CDD" id="cd11839">
    <property type="entry name" value="SH3_Intersectin_4"/>
    <property type="match status" value="1"/>
</dbReference>
<dbReference type="PROSITE" id="PS50031">
    <property type="entry name" value="EH"/>
    <property type="match status" value="2"/>
</dbReference>
<dbReference type="InterPro" id="IPR001849">
    <property type="entry name" value="PH_domain"/>
</dbReference>
<dbReference type="PANTHER" id="PTHR11216:SF170">
    <property type="entry name" value="DYNAMIN ASSOCIATED PROTEIN 160, ISOFORM D"/>
    <property type="match status" value="1"/>
</dbReference>
<feature type="compositionally biased region" description="Polar residues" evidence="5">
    <location>
        <begin position="115"/>
        <end position="130"/>
    </location>
</feature>
<dbReference type="GO" id="GO:0060090">
    <property type="term" value="F:molecular adaptor activity"/>
    <property type="evidence" value="ECO:0007669"/>
    <property type="project" value="TreeGrafter"/>
</dbReference>
<keyword evidence="1 3" id="KW-0728">SH3 domain</keyword>
<dbReference type="SMART" id="SM00326">
    <property type="entry name" value="SH3"/>
    <property type="match status" value="4"/>
</dbReference>
<dbReference type="Pfam" id="PF14604">
    <property type="entry name" value="SH3_9"/>
    <property type="match status" value="1"/>
</dbReference>
<dbReference type="Proteomes" id="UP000324629">
    <property type="component" value="Unassembled WGS sequence"/>
</dbReference>
<name>A0A5J4P0N5_9TREM</name>
<dbReference type="FunFam" id="1.10.238.10:FF:000055">
    <property type="entry name" value="Intersectin-1 isoform 1"/>
    <property type="match status" value="1"/>
</dbReference>
<dbReference type="CDD" id="cd00052">
    <property type="entry name" value="EH"/>
    <property type="match status" value="2"/>
</dbReference>
<feature type="region of interest" description="Disordered" evidence="5">
    <location>
        <begin position="642"/>
        <end position="679"/>
    </location>
</feature>
<dbReference type="PRINTS" id="PR00452">
    <property type="entry name" value="SH3DOMAIN"/>
</dbReference>
<feature type="compositionally biased region" description="Low complexity" evidence="5">
    <location>
        <begin position="884"/>
        <end position="908"/>
    </location>
</feature>
<evidence type="ECO:0000256" key="4">
    <source>
        <dbReference type="SAM" id="Coils"/>
    </source>
</evidence>
<evidence type="ECO:0000259" key="8">
    <source>
        <dbReference type="PROSITE" id="PS50031"/>
    </source>
</evidence>
<feature type="domain" description="EF-hand" evidence="9">
    <location>
        <begin position="43"/>
        <end position="78"/>
    </location>
</feature>
<dbReference type="InterPro" id="IPR001452">
    <property type="entry name" value="SH3_domain"/>
</dbReference>
<dbReference type="PANTHER" id="PTHR11216">
    <property type="entry name" value="EH DOMAIN"/>
    <property type="match status" value="1"/>
</dbReference>
<proteinExistence type="predicted"/>
<comment type="caution">
    <text evidence="10">The sequence shown here is derived from an EMBL/GenBank/DDBJ whole genome shotgun (WGS) entry which is preliminary data.</text>
</comment>
<dbReference type="GO" id="GO:0005737">
    <property type="term" value="C:cytoplasm"/>
    <property type="evidence" value="ECO:0007669"/>
    <property type="project" value="TreeGrafter"/>
</dbReference>
<feature type="domain" description="SH3" evidence="6">
    <location>
        <begin position="922"/>
        <end position="983"/>
    </location>
</feature>
<dbReference type="InterPro" id="IPR002048">
    <property type="entry name" value="EF_hand_dom"/>
</dbReference>
<protein>
    <submittedName>
        <fullName evidence="10">Intersectin</fullName>
    </submittedName>
</protein>
<dbReference type="Pfam" id="PF16652">
    <property type="entry name" value="PH_13"/>
    <property type="match status" value="1"/>
</dbReference>
<dbReference type="PROSITE" id="PS50003">
    <property type="entry name" value="PH_DOMAIN"/>
    <property type="match status" value="1"/>
</dbReference>
<dbReference type="Pfam" id="PF00018">
    <property type="entry name" value="SH3_1"/>
    <property type="match status" value="2"/>
</dbReference>
<dbReference type="Pfam" id="PF07653">
    <property type="entry name" value="SH3_2"/>
    <property type="match status" value="1"/>
</dbReference>
<sequence length="1377" mass="153843">NWNSWAITTDERIKHDAQFQFLKPTNGYLTGEQAREFFLKSGLPPLVLGQIWSLSDLDADGKLDKKEFSIAMFLIKKKIEGMQLPSTLPAGLKDDPQLVLTSSSSPVTKSSPVSGTVNVNGVPKSPSSTPADRDAANSPDFRNLTSSALSRPKYRLLFNQHDRAKRGYLTGVESRGIFLQSGLSQQILAHIWSLADLDKDGNLDCDEFCIASFLIERALAGAQLPQTLPLDLLPSFVSWFFLIESALWIVIVHDFPSYKIPLFEDKRRENFRQGQVELDRRKQELAEKLRQEEDARLEKERQERKRLEQISLEKERQKAIEAERHTERLRELEVQREARRRQAMEARTQAWRTAEAQRQKEAERQRVEALKREKSQAQALLEQTIAHRASLLESASSQEQRRRELDVQLMTASARVDAHKSAINEMRGRRDTYERDIRDLTEQVEAAKAELTRWQREREQLNLRISTGVDTNQTTELCKTLTMNRELRQSKIDQLKSQLRELDESMTRKGQELASRRNTIAELDRRSSKLQLELLDLRKALEKKYLARKGTENPSHKESSPADTLEADREQYEVMFDFTARHPDELSLTMGTVVDVYVNPPVKVAAEWLYGEVNGNKGLFPESYVRKRVTGKIDPFDPFGVHKANANATGPSPSKDSPPAAVSQPGSGEPYGTGTPGQTNSADPLFSCIALYPFESTVVGDLNLAVNDVVHVYTVRDEWWEGVCVRSKQSGLFPANYTRKLTLEPNPLPTEPLANVVTSSETEVASSSPVNQLPSSSTPTTSVTAATKPEFARVIAPYTATAPGQLSLQPGQVVQLRKRSNKGWWEGELQQRGRVRQYGWFPADYVKLITPSTANGSVNDTAAIKSVASSGNATATTQSNVSTVSSASTKTAPTVTPVSPTHTTSVDPAEISHTKPPCSNGPVVERKQAIFSYKAAHADELTFEEGAIITVIGRDEPEWWRGRLHSTGAEGLFPMNYVRPYSPAIHEENVNPTKPSESSQQSKKSSTVGGSNSLYPARSAELVDQLIVPDRHLDLKHRTRDLIIKELISTEEAYAADLLEVQTILENTDPSEACFAAIQEAHAQLMAALGRINGAVGNRLANQRIAWLRSHLVSGDRSALLWLFGPCERSADNREQLLYYGTLHKAKSNRELVVFLFTRYLLLTTPGYSTDGQPFEFSFDVTEVNNTLKVYKQPISLAEIVVSVGTSLRSLEVSKLYSSLSVLPAVRSRSVSAVEDQNEFHAIPSCSSLSSFSVTDFTDDTPVQSTVHTTQPTFSLFLRSNPEHPLVVLKASNTKERDRWVTHIWKAIRNPVKCFPSSSPFESPSRSRAAGHCRLQISGLLMLVDTTTSDPAIMKRVRLLNSPIGLHLELNIRFRST</sequence>
<dbReference type="GO" id="GO:0097708">
    <property type="term" value="C:intracellular vesicle"/>
    <property type="evidence" value="ECO:0007669"/>
    <property type="project" value="TreeGrafter"/>
</dbReference>
<dbReference type="PROSITE" id="PS00018">
    <property type="entry name" value="EF_HAND_1"/>
    <property type="match status" value="2"/>
</dbReference>
<feature type="region of interest" description="Disordered" evidence="5">
    <location>
        <begin position="986"/>
        <end position="1013"/>
    </location>
</feature>
<dbReference type="GO" id="GO:0150007">
    <property type="term" value="P:clathrin-dependent synaptic vesicle endocytosis"/>
    <property type="evidence" value="ECO:0007669"/>
    <property type="project" value="TreeGrafter"/>
</dbReference>
<dbReference type="SMART" id="SM00233">
    <property type="entry name" value="PH"/>
    <property type="match status" value="1"/>
</dbReference>
<feature type="domain" description="EH" evidence="8">
    <location>
        <begin position="11"/>
        <end position="99"/>
    </location>
</feature>
<feature type="domain" description="SH3" evidence="6">
    <location>
        <begin position="683"/>
        <end position="743"/>
    </location>
</feature>
<dbReference type="GO" id="GO:0042734">
    <property type="term" value="C:presynaptic membrane"/>
    <property type="evidence" value="ECO:0007669"/>
    <property type="project" value="TreeGrafter"/>
</dbReference>
<dbReference type="Gene3D" id="2.30.29.30">
    <property type="entry name" value="Pleckstrin-homology domain (PH domain)/Phosphotyrosine-binding domain (PTB)"/>
    <property type="match status" value="1"/>
</dbReference>
<keyword evidence="11" id="KW-1185">Reference proteome</keyword>
<feature type="coiled-coil region" evidence="4">
    <location>
        <begin position="275"/>
        <end position="387"/>
    </location>
</feature>
<evidence type="ECO:0000256" key="2">
    <source>
        <dbReference type="ARBA" id="ARBA00022837"/>
    </source>
</evidence>
<dbReference type="InterPro" id="IPR011992">
    <property type="entry name" value="EF-hand-dom_pair"/>
</dbReference>
<dbReference type="Gene3D" id="1.10.238.10">
    <property type="entry name" value="EF-hand"/>
    <property type="match status" value="2"/>
</dbReference>
<feature type="region of interest" description="Disordered" evidence="5">
    <location>
        <begin position="884"/>
        <end position="920"/>
    </location>
</feature>
<dbReference type="GO" id="GO:0005509">
    <property type="term" value="F:calcium ion binding"/>
    <property type="evidence" value="ECO:0007669"/>
    <property type="project" value="InterPro"/>
</dbReference>
<dbReference type="InterPro" id="IPR000261">
    <property type="entry name" value="EH_dom"/>
</dbReference>
<evidence type="ECO:0000256" key="3">
    <source>
        <dbReference type="PROSITE-ProRule" id="PRU00192"/>
    </source>
</evidence>
<gene>
    <name evidence="10" type="ORF">DEA37_0005140</name>
</gene>
<dbReference type="InterPro" id="IPR036028">
    <property type="entry name" value="SH3-like_dom_sf"/>
</dbReference>
<evidence type="ECO:0000313" key="11">
    <source>
        <dbReference type="Proteomes" id="UP000324629"/>
    </source>
</evidence>